<evidence type="ECO:0000256" key="10">
    <source>
        <dbReference type="HAMAP-Rule" id="MF_04059"/>
    </source>
</evidence>
<sequence>MGSSETELKHIITDLGVGKYFLGTFDKRFPGFINKDKPCCAIVNTAFRETGGMHWIAFAWYPPSFTFYMFDPFGFSDEKLKQIYNFEYKSLLKRSAITSGINKCVTFIKSTESVQGGHSAACGLFCCAFLYSFVNYPLNPMKNKFMDIFKSVPNNKILEPQCQYIFKKNQENLYTFLLLNSPYFKSHENQIKCQTKFDKLNM</sequence>
<keyword evidence="14" id="KW-1185">Reference proteome</keyword>
<dbReference type="HAMAP" id="MF_04059">
    <property type="entry name" value="ADV_PRO"/>
    <property type="match status" value="1"/>
</dbReference>
<keyword evidence="7 10" id="KW-0426">Late protein</keyword>
<evidence type="ECO:0000256" key="6">
    <source>
        <dbReference type="ARBA" id="ARBA00022844"/>
    </source>
</evidence>
<dbReference type="PIRSF" id="PIRSF001218">
    <property type="entry name" value="Protease_ADV"/>
    <property type="match status" value="1"/>
</dbReference>
<keyword evidence="4 10" id="KW-0788">Thiol protease</keyword>
<evidence type="ECO:0000256" key="9">
    <source>
        <dbReference type="ARBA" id="ARBA00023157"/>
    </source>
</evidence>
<organism evidence="13 14">
    <name type="scientific">Bat mastadenovirus WIV13</name>
    <dbReference type="NCBI Taxonomy" id="1788435"/>
    <lineage>
        <taxon>Viruses</taxon>
        <taxon>Varidnaviria</taxon>
        <taxon>Bamfordvirae</taxon>
        <taxon>Preplasmiviricota</taxon>
        <taxon>Polisuviricotina</taxon>
        <taxon>Pharingeaviricetes</taxon>
        <taxon>Rowavirales</taxon>
        <taxon>Adenoviridae</taxon>
        <taxon>Mastadenovirus</taxon>
        <taxon>Mastadenovirus humile</taxon>
        <taxon>Bat mastadenovirus E</taxon>
    </lineage>
</organism>
<dbReference type="Pfam" id="PF00770">
    <property type="entry name" value="Peptidase_C5"/>
    <property type="match status" value="1"/>
</dbReference>
<dbReference type="GO" id="GO:0006508">
    <property type="term" value="P:proteolysis"/>
    <property type="evidence" value="ECO:0007669"/>
    <property type="project" value="UniProtKB-KW"/>
</dbReference>
<dbReference type="InterPro" id="IPR000855">
    <property type="entry name" value="Peptidase_C5"/>
</dbReference>
<dbReference type="GO" id="GO:0004197">
    <property type="term" value="F:cysteine-type endopeptidase activity"/>
    <property type="evidence" value="ECO:0007669"/>
    <property type="project" value="UniProtKB-UniRule"/>
</dbReference>
<evidence type="ECO:0000256" key="12">
    <source>
        <dbReference type="PIRSR" id="PIRSR001218-1"/>
    </source>
</evidence>
<dbReference type="KEGG" id="vg:28715677"/>
<feature type="active site" evidence="10 12">
    <location>
        <position position="71"/>
    </location>
</feature>
<dbReference type="SUPFAM" id="SSF54001">
    <property type="entry name" value="Cysteine proteinases"/>
    <property type="match status" value="1"/>
</dbReference>
<comment type="similarity">
    <text evidence="10 11">Belongs to the peptidase C5 family.</text>
</comment>
<dbReference type="GO" id="GO:0044423">
    <property type="term" value="C:virion component"/>
    <property type="evidence" value="ECO:0007669"/>
    <property type="project" value="UniProtKB-UniRule"/>
</dbReference>
<evidence type="ECO:0000256" key="4">
    <source>
        <dbReference type="ARBA" id="ARBA00022807"/>
    </source>
</evidence>
<name>A0A1B0UHX3_9ADEN</name>
<evidence type="ECO:0000313" key="14">
    <source>
        <dbReference type="Proteomes" id="UP000108481"/>
    </source>
</evidence>
<dbReference type="PRINTS" id="PR00703">
    <property type="entry name" value="ADVENDOPTASE"/>
</dbReference>
<keyword evidence="2 10" id="KW-0645">Protease</keyword>
<evidence type="ECO:0000256" key="7">
    <source>
        <dbReference type="ARBA" id="ARBA00022921"/>
    </source>
</evidence>
<evidence type="ECO:0000256" key="3">
    <source>
        <dbReference type="ARBA" id="ARBA00022801"/>
    </source>
</evidence>
<proteinExistence type="evidence at transcript level"/>
<dbReference type="GO" id="GO:0003677">
    <property type="term" value="F:DNA binding"/>
    <property type="evidence" value="ECO:0007669"/>
    <property type="project" value="UniProtKB-UniRule"/>
</dbReference>
<keyword evidence="3 10" id="KW-0378">Hydrolase</keyword>
<accession>A0A1B0UHX3</accession>
<evidence type="ECO:0000256" key="11">
    <source>
        <dbReference type="PIRNR" id="PIRNR001218"/>
    </source>
</evidence>
<comment type="function">
    <text evidence="10">Cleaves viral precursor proteins (pTP, pIIIa, pVI, pVII, pVIII, and pX) inside newly assembled particles giving rise to mature virions. Protease complexed to its cofactor slides along the viral DNA to specifically locate and cleave the viral precursors. Mature virions have a weakened organization compared to the unmature virions, thereby facilitating subsequent uncoating. Without maturation, the particle lacks infectivity and is unable to uncoat. Late in adenovirus infection, in the cytoplasm, may participate in the cytoskeleton destruction. Cleaves host cell cytoskeletal keratins K7 and K18.</text>
</comment>
<keyword evidence="6 10" id="KW-0946">Virion</keyword>
<keyword evidence="9 10" id="KW-1015">Disulfide bond</keyword>
<dbReference type="InterPro" id="IPR038765">
    <property type="entry name" value="Papain-like_cys_pep_sf"/>
</dbReference>
<comment type="miscellaneous">
    <text evidence="10">All late proteins expressed from the major late promoter are produced by alternative splicing and alternative polyadenylation of the same gene giving rise to non-overlapping ORFs. A leader sequence is present in the N-terminus of all these mRNAs and is recognized by the viral shutoff protein to provide expression although conventional translation via ribosome scanning from the cap has been shut off in the host cell.</text>
</comment>
<dbReference type="GO" id="GO:0042025">
    <property type="term" value="C:host cell nucleus"/>
    <property type="evidence" value="ECO:0007669"/>
    <property type="project" value="UniProtKB-SubCell"/>
</dbReference>
<dbReference type="Gene3D" id="3.40.395.10">
    <property type="entry name" value="Adenoviral Proteinase, Chain A"/>
    <property type="match status" value="1"/>
</dbReference>
<evidence type="ECO:0000256" key="1">
    <source>
        <dbReference type="ARBA" id="ARBA00022562"/>
    </source>
</evidence>
<protein>
    <recommendedName>
        <fullName evidence="10">Protease</fullName>
        <ecNumber evidence="10">3.4.22.39</ecNumber>
    </recommendedName>
    <alternativeName>
        <fullName evidence="10">Adenain</fullName>
    </alternativeName>
    <alternativeName>
        <fullName evidence="10">Adenovirus protease</fullName>
        <shortName evidence="10">AVP</shortName>
    </alternativeName>
    <alternativeName>
        <fullName evidence="10">Adenovirus proteinase</fullName>
    </alternativeName>
    <alternativeName>
        <fullName evidence="10">Endoprotease</fullName>
    </alternativeName>
</protein>
<comment type="activity regulation">
    <text evidence="10">Requires DNA and protease cofactor for maximal activation. Inside nascent virions, becomes partially activated by binding to the viral DNA, allowing it to cleave the cofactor that binds to the protease and fully activates it. Actin, like the viral protease cofactor, seems to act as a cofactor in the cleavage of cytokeratin 18 and of actin itself.</text>
</comment>
<keyword evidence="8 10" id="KW-0238">DNA-binding</keyword>
<feature type="active site" evidence="10 12">
    <location>
        <position position="54"/>
    </location>
</feature>
<keyword evidence="5 10" id="KW-0068">Autocatalytic cleavage</keyword>
<feature type="active site" evidence="10 12">
    <location>
        <position position="122"/>
    </location>
</feature>
<comment type="subunit">
    <text evidence="10">Interacts with protease cofactor pVI-C; this interaction is necessary for protease activation.</text>
</comment>
<dbReference type="OrthoDB" id="9248at10239"/>
<keyword evidence="1 10" id="KW-1048">Host nucleus</keyword>
<dbReference type="EC" id="3.4.22.39" evidence="10"/>
<evidence type="ECO:0000256" key="2">
    <source>
        <dbReference type="ARBA" id="ARBA00022670"/>
    </source>
</evidence>
<dbReference type="Proteomes" id="UP000108481">
    <property type="component" value="Segment"/>
</dbReference>
<dbReference type="RefSeq" id="YP_009272932.1">
    <property type="nucleotide sequence ID" value="NC_030874.1"/>
</dbReference>
<gene>
    <name evidence="10" type="primary">L3</name>
</gene>
<evidence type="ECO:0000256" key="5">
    <source>
        <dbReference type="ARBA" id="ARBA00022813"/>
    </source>
</evidence>
<reference evidence="13 14" key="1">
    <citation type="submission" date="2015-08" db="EMBL/GenBank/DDBJ databases">
        <title>Isolation and characterization of novel bat adenoviruses with diverse genome sizes, low GC contents or extremely long E3 ORFs.</title>
        <authorList>
            <person name="Tan B."/>
            <person name="Yang X.-L."/>
            <person name="Ge X.-Y."/>
            <person name="Peng C."/>
            <person name="Zhang Y.-Z."/>
            <person name="Zhang L.-B."/>
            <person name="Shi Z.-L."/>
        </authorList>
    </citation>
    <scope>NUCLEOTIDE SEQUENCE [LARGE SCALE GENOMIC DNA]</scope>
    <source>
        <strain evidence="13">WIV13</strain>
    </source>
</reference>
<evidence type="ECO:0000313" key="13">
    <source>
        <dbReference type="EMBL" id="AMB43032.1"/>
    </source>
</evidence>
<comment type="subcellular location">
    <subcellularLocation>
        <location evidence="10">Virion</location>
    </subcellularLocation>
    <subcellularLocation>
        <location evidence="10">Host nucleus</location>
    </subcellularLocation>
    <text evidence="10">Present in about 10 copies per virion.</text>
</comment>
<comment type="induction">
    <text evidence="10">Expressed in the late phase of the viral replicative cycle.</text>
</comment>
<comment type="catalytic activity">
    <reaction evidence="10 11">
        <text>Cleaves proteins of the adenovirus and its host cell at two consensus sites: -Yaa-Xaa-Gly-Gly-|-Xaa- and -Yaa-Xaa-Gly-Xaa-|-Gly- (in which Yaa is Met, Ile or Leu, and Xaa is any amino acid).</text>
        <dbReference type="EC" id="3.4.22.39"/>
    </reaction>
</comment>
<feature type="disulfide bond" description="Interchain (with C-10 in cleaved protease cofactor pVI-C)" evidence="10">
    <location>
        <position position="104"/>
    </location>
</feature>
<feature type="site" description="Cleavage; by autolysis" evidence="10">
    <location>
        <begin position="51"/>
        <end position="52"/>
    </location>
</feature>
<evidence type="ECO:0000256" key="8">
    <source>
        <dbReference type="ARBA" id="ARBA00023125"/>
    </source>
</evidence>
<dbReference type="EMBL" id="KT698852">
    <property type="protein sequence ID" value="AMB43032.1"/>
    <property type="molecule type" value="Genomic_DNA"/>
</dbReference>